<reference evidence="8" key="1">
    <citation type="journal article" date="2023" name="Nat. Commun.">
        <title>Diploid and tetraploid genomes of Acorus and the evolution of monocots.</title>
        <authorList>
            <person name="Ma L."/>
            <person name="Liu K.W."/>
            <person name="Li Z."/>
            <person name="Hsiao Y.Y."/>
            <person name="Qi Y."/>
            <person name="Fu T."/>
            <person name="Tang G.D."/>
            <person name="Zhang D."/>
            <person name="Sun W.H."/>
            <person name="Liu D.K."/>
            <person name="Li Y."/>
            <person name="Chen G.Z."/>
            <person name="Liu X.D."/>
            <person name="Liao X.Y."/>
            <person name="Jiang Y.T."/>
            <person name="Yu X."/>
            <person name="Hao Y."/>
            <person name="Huang J."/>
            <person name="Zhao X.W."/>
            <person name="Ke S."/>
            <person name="Chen Y.Y."/>
            <person name="Wu W.L."/>
            <person name="Hsu J.L."/>
            <person name="Lin Y.F."/>
            <person name="Huang M.D."/>
            <person name="Li C.Y."/>
            <person name="Huang L."/>
            <person name="Wang Z.W."/>
            <person name="Zhao X."/>
            <person name="Zhong W.Y."/>
            <person name="Peng D.H."/>
            <person name="Ahmad S."/>
            <person name="Lan S."/>
            <person name="Zhang J.S."/>
            <person name="Tsai W.C."/>
            <person name="Van de Peer Y."/>
            <person name="Liu Z.J."/>
        </authorList>
    </citation>
    <scope>NUCLEOTIDE SEQUENCE</scope>
    <source>
        <strain evidence="8">SCP</strain>
    </source>
</reference>
<evidence type="ECO:0000313" key="9">
    <source>
        <dbReference type="Proteomes" id="UP001179952"/>
    </source>
</evidence>
<sequence>MSSEDPDRPIIYPLIHPTQSVSPFALLDSLITVARRVSYHHNTSPVHRLILRNVSRRVSLLLAFLEQISTVHSPALLALSDLFVSLQKLELAMRACSRRGATLHTLMKSARVADDLRVSTREIATALDVLLPSRASALEVREEEAWDLARLVADQSASASFSTDPSDRRVFDDVVTIIGGFDRRVLPDEAVLRRVLDRLGIRSWADCDVEVSFLKTQIGCAGSGEAELLSSLAGLMCYCRVVLFDRYECRKTMARRTDDNGVCAIEDLQCPISLELMLDPVTVSTGQTYDRASIKRWMRAGNLTCPVTGERLASTDLVPNLALKNLIRQFYPKSSKPNPNPNPNPIRSRAASEAMRMTARHIVSKLAHGTGRRERDKAAYEARSLTKSSTYNCDSLIKAGSVPPLLNLLSDENAIAAIMHLSKQARGRTAIFECGGLDPIIRSLNDNPTHQAAAIVFYMSSVEEYRKSIGETEGAISGLVELVRRGSARARRSAVAALFGLIYCDGNLKRVIAAGGVEALIGVLRASYEGEDRIVNDTLAVLVRLAERTEGAEEMRRVASAGAVVVKVMCCASTTRCAKECCVSVLVAMCDNGGAKKVVGELVKMPSLMGALYGILTDGTARASKKARLLLGILHGFGDRMGSSRETMVAVVRVQ</sequence>
<dbReference type="SUPFAM" id="SSF57850">
    <property type="entry name" value="RING/U-box"/>
    <property type="match status" value="1"/>
</dbReference>
<keyword evidence="9" id="KW-1185">Reference proteome</keyword>
<comment type="pathway">
    <text evidence="2">Protein modification; protein ubiquitination.</text>
</comment>
<dbReference type="InterPro" id="IPR058678">
    <property type="entry name" value="ARM_PUB"/>
</dbReference>
<dbReference type="InterPro" id="IPR000225">
    <property type="entry name" value="Armadillo"/>
</dbReference>
<protein>
    <recommendedName>
        <fullName evidence="3">RING-type E3 ubiquitin transferase</fullName>
        <ecNumber evidence="3">2.3.2.27</ecNumber>
    </recommendedName>
</protein>
<dbReference type="EMBL" id="JAUJYN010000004">
    <property type="protein sequence ID" value="KAK1274654.1"/>
    <property type="molecule type" value="Genomic_DNA"/>
</dbReference>
<dbReference type="Proteomes" id="UP001179952">
    <property type="component" value="Unassembled WGS sequence"/>
</dbReference>
<evidence type="ECO:0000256" key="2">
    <source>
        <dbReference type="ARBA" id="ARBA00004906"/>
    </source>
</evidence>
<feature type="domain" description="U-box" evidence="7">
    <location>
        <begin position="263"/>
        <end position="337"/>
    </location>
</feature>
<dbReference type="CDD" id="cd16664">
    <property type="entry name" value="RING-Ubox_PUB"/>
    <property type="match status" value="1"/>
</dbReference>
<evidence type="ECO:0000256" key="5">
    <source>
        <dbReference type="ARBA" id="ARBA00022786"/>
    </source>
</evidence>
<name>A0AAV9BEX7_ACOGR</name>
<dbReference type="SUPFAM" id="SSF48371">
    <property type="entry name" value="ARM repeat"/>
    <property type="match status" value="1"/>
</dbReference>
<comment type="catalytic activity">
    <reaction evidence="1">
        <text>S-ubiquitinyl-[E2 ubiquitin-conjugating enzyme]-L-cysteine + [acceptor protein]-L-lysine = [E2 ubiquitin-conjugating enzyme]-L-cysteine + N(6)-ubiquitinyl-[acceptor protein]-L-lysine.</text>
        <dbReference type="EC" id="2.3.2.27"/>
    </reaction>
</comment>
<keyword evidence="5" id="KW-0833">Ubl conjugation pathway</keyword>
<evidence type="ECO:0000256" key="3">
    <source>
        <dbReference type="ARBA" id="ARBA00012483"/>
    </source>
</evidence>
<evidence type="ECO:0000256" key="4">
    <source>
        <dbReference type="ARBA" id="ARBA00022679"/>
    </source>
</evidence>
<gene>
    <name evidence="8" type="ORF">QJS04_geneDACA013299</name>
</gene>
<dbReference type="EC" id="2.3.2.27" evidence="3"/>
<dbReference type="PROSITE" id="PS51698">
    <property type="entry name" value="U_BOX"/>
    <property type="match status" value="1"/>
</dbReference>
<dbReference type="InterPro" id="IPR011989">
    <property type="entry name" value="ARM-like"/>
</dbReference>
<dbReference type="Gene3D" id="3.30.40.10">
    <property type="entry name" value="Zinc/RING finger domain, C3HC4 (zinc finger)"/>
    <property type="match status" value="1"/>
</dbReference>
<proteinExistence type="predicted"/>
<comment type="caution">
    <text evidence="8">The sequence shown here is derived from an EMBL/GenBank/DDBJ whole genome shotgun (WGS) entry which is preliminary data.</text>
</comment>
<dbReference type="PANTHER" id="PTHR23315:SF307">
    <property type="entry name" value="U-BOX DOMAIN-CONTAINING PROTEIN 19"/>
    <property type="match status" value="1"/>
</dbReference>
<dbReference type="SMART" id="SM00504">
    <property type="entry name" value="Ubox"/>
    <property type="match status" value="1"/>
</dbReference>
<evidence type="ECO:0000313" key="8">
    <source>
        <dbReference type="EMBL" id="KAK1274654.1"/>
    </source>
</evidence>
<dbReference type="PROSITE" id="PS50176">
    <property type="entry name" value="ARM_REPEAT"/>
    <property type="match status" value="2"/>
</dbReference>
<dbReference type="InterPro" id="IPR016024">
    <property type="entry name" value="ARM-type_fold"/>
</dbReference>
<dbReference type="InterPro" id="IPR013083">
    <property type="entry name" value="Znf_RING/FYVE/PHD"/>
</dbReference>
<dbReference type="Pfam" id="PF04564">
    <property type="entry name" value="U-box"/>
    <property type="match status" value="1"/>
</dbReference>
<feature type="repeat" description="ARM" evidence="6">
    <location>
        <begin position="515"/>
        <end position="560"/>
    </location>
</feature>
<keyword evidence="4" id="KW-0808">Transferase</keyword>
<dbReference type="GO" id="GO:0061630">
    <property type="term" value="F:ubiquitin protein ligase activity"/>
    <property type="evidence" value="ECO:0007669"/>
    <property type="project" value="UniProtKB-EC"/>
</dbReference>
<dbReference type="Gene3D" id="1.25.10.10">
    <property type="entry name" value="Leucine-rich Repeat Variant"/>
    <property type="match status" value="1"/>
</dbReference>
<feature type="repeat" description="ARM" evidence="6">
    <location>
        <begin position="474"/>
        <end position="516"/>
    </location>
</feature>
<evidence type="ECO:0000256" key="6">
    <source>
        <dbReference type="PROSITE-ProRule" id="PRU00259"/>
    </source>
</evidence>
<dbReference type="GO" id="GO:0016567">
    <property type="term" value="P:protein ubiquitination"/>
    <property type="evidence" value="ECO:0007669"/>
    <property type="project" value="InterPro"/>
</dbReference>
<organism evidence="8 9">
    <name type="scientific">Acorus gramineus</name>
    <name type="common">Dwarf sweet flag</name>
    <dbReference type="NCBI Taxonomy" id="55184"/>
    <lineage>
        <taxon>Eukaryota</taxon>
        <taxon>Viridiplantae</taxon>
        <taxon>Streptophyta</taxon>
        <taxon>Embryophyta</taxon>
        <taxon>Tracheophyta</taxon>
        <taxon>Spermatophyta</taxon>
        <taxon>Magnoliopsida</taxon>
        <taxon>Liliopsida</taxon>
        <taxon>Acoraceae</taxon>
        <taxon>Acorus</taxon>
    </lineage>
</organism>
<evidence type="ECO:0000256" key="1">
    <source>
        <dbReference type="ARBA" id="ARBA00000900"/>
    </source>
</evidence>
<reference evidence="8" key="2">
    <citation type="submission" date="2023-06" db="EMBL/GenBank/DDBJ databases">
        <authorList>
            <person name="Ma L."/>
            <person name="Liu K.-W."/>
            <person name="Li Z."/>
            <person name="Hsiao Y.-Y."/>
            <person name="Qi Y."/>
            <person name="Fu T."/>
            <person name="Tang G."/>
            <person name="Zhang D."/>
            <person name="Sun W.-H."/>
            <person name="Liu D.-K."/>
            <person name="Li Y."/>
            <person name="Chen G.-Z."/>
            <person name="Liu X.-D."/>
            <person name="Liao X.-Y."/>
            <person name="Jiang Y.-T."/>
            <person name="Yu X."/>
            <person name="Hao Y."/>
            <person name="Huang J."/>
            <person name="Zhao X.-W."/>
            <person name="Ke S."/>
            <person name="Chen Y.-Y."/>
            <person name="Wu W.-L."/>
            <person name="Hsu J.-L."/>
            <person name="Lin Y.-F."/>
            <person name="Huang M.-D."/>
            <person name="Li C.-Y."/>
            <person name="Huang L."/>
            <person name="Wang Z.-W."/>
            <person name="Zhao X."/>
            <person name="Zhong W.-Y."/>
            <person name="Peng D.-H."/>
            <person name="Ahmad S."/>
            <person name="Lan S."/>
            <person name="Zhang J.-S."/>
            <person name="Tsai W.-C."/>
            <person name="Van De Peer Y."/>
            <person name="Liu Z.-J."/>
        </authorList>
    </citation>
    <scope>NUCLEOTIDE SEQUENCE</scope>
    <source>
        <strain evidence="8">SCP</strain>
        <tissue evidence="8">Leaves</tissue>
    </source>
</reference>
<dbReference type="InterPro" id="IPR045210">
    <property type="entry name" value="RING-Ubox_PUB"/>
</dbReference>
<dbReference type="AlphaFoldDB" id="A0AAV9BEX7"/>
<dbReference type="FunFam" id="3.30.40.10:FF:000442">
    <property type="entry name" value="RING-type E3 ubiquitin transferase"/>
    <property type="match status" value="1"/>
</dbReference>
<dbReference type="PANTHER" id="PTHR23315">
    <property type="entry name" value="U BOX DOMAIN-CONTAINING"/>
    <property type="match status" value="1"/>
</dbReference>
<dbReference type="InterPro" id="IPR003613">
    <property type="entry name" value="Ubox_domain"/>
</dbReference>
<evidence type="ECO:0000259" key="7">
    <source>
        <dbReference type="PROSITE" id="PS51698"/>
    </source>
</evidence>
<dbReference type="Pfam" id="PF25598">
    <property type="entry name" value="ARM_PUB"/>
    <property type="match status" value="1"/>
</dbReference>
<accession>A0AAV9BEX7</accession>